<name>A0A6M3JDS2_9ZZZZ</name>
<evidence type="ECO:0000313" key="2">
    <source>
        <dbReference type="EMBL" id="QJA84707.1"/>
    </source>
</evidence>
<evidence type="ECO:0000313" key="1">
    <source>
        <dbReference type="EMBL" id="QJA67141.1"/>
    </source>
</evidence>
<protein>
    <submittedName>
        <fullName evidence="1">Uncharacterized protein</fullName>
    </submittedName>
</protein>
<dbReference type="EMBL" id="MT142533">
    <property type="protein sequence ID" value="QJA84707.1"/>
    <property type="molecule type" value="Genomic_DNA"/>
</dbReference>
<proteinExistence type="predicted"/>
<sequence length="62" mass="6971">MFCILHQYCLKSVANGHCSIFASTERVRRHGKCNFAVLPENKPAGKTTAKKVNPLKASKRRK</sequence>
<accession>A0A6M3JDS2</accession>
<reference evidence="1" key="1">
    <citation type="submission" date="2020-03" db="EMBL/GenBank/DDBJ databases">
        <title>The deep terrestrial virosphere.</title>
        <authorList>
            <person name="Holmfeldt K."/>
            <person name="Nilsson E."/>
            <person name="Simone D."/>
            <person name="Lopez-Fernandez M."/>
            <person name="Wu X."/>
            <person name="de Brujin I."/>
            <person name="Lundin D."/>
            <person name="Andersson A."/>
            <person name="Bertilsson S."/>
            <person name="Dopson M."/>
        </authorList>
    </citation>
    <scope>NUCLEOTIDE SEQUENCE</scope>
    <source>
        <strain evidence="2">MM415A00172</strain>
        <strain evidence="1">MM415B00296</strain>
    </source>
</reference>
<organism evidence="1">
    <name type="scientific">viral metagenome</name>
    <dbReference type="NCBI Taxonomy" id="1070528"/>
    <lineage>
        <taxon>unclassified sequences</taxon>
        <taxon>metagenomes</taxon>
        <taxon>organismal metagenomes</taxon>
    </lineage>
</organism>
<dbReference type="AlphaFoldDB" id="A0A6M3JDS2"/>
<dbReference type="EMBL" id="MT141566">
    <property type="protein sequence ID" value="QJA67141.1"/>
    <property type="molecule type" value="Genomic_DNA"/>
</dbReference>
<gene>
    <name evidence="2" type="ORF">MM415A00172_0051</name>
    <name evidence="1" type="ORF">MM415B00296_0047</name>
</gene>